<dbReference type="Gene3D" id="2.130.10.10">
    <property type="entry name" value="YVTN repeat-like/Quinoprotein amine dehydrogenase"/>
    <property type="match status" value="1"/>
</dbReference>
<dbReference type="PANTHER" id="PTHR34512:SF30">
    <property type="entry name" value="OUTER MEMBRANE PROTEIN ASSEMBLY FACTOR BAMB"/>
    <property type="match status" value="1"/>
</dbReference>
<dbReference type="InterPro" id="IPR015943">
    <property type="entry name" value="WD40/YVTN_repeat-like_dom_sf"/>
</dbReference>
<gene>
    <name evidence="3" type="ORF">SAMN04515672_4030</name>
</gene>
<protein>
    <submittedName>
        <fullName evidence="3">Outer membrane protein assembly factor BamB, contains PQQ-like beta-propeller repeat</fullName>
    </submittedName>
</protein>
<dbReference type="Proteomes" id="UP000198882">
    <property type="component" value="Unassembled WGS sequence"/>
</dbReference>
<dbReference type="InterPro" id="IPR011047">
    <property type="entry name" value="Quinoprotein_ADH-like_sf"/>
</dbReference>
<sequence length="403" mass="42795">MTGGRISRRRLLAAVGTGLTTGLAGCGYQPGGGELDWQFDVGSLSSGGPSDETWLTDGDSCYRIRNRSGRTFQSGDTGVNFVDVDDARITTYHETGDQRWSQNADRQYVGEPAVADGRVYLALEDGGVTALEAPADDEDDPTPRWTADWEGPPLSLSAAGDALVGRHEVGVVGFDANDGTERFALEDESLAADAVADIALAGDRLWLLSTRGPGETDADNEPEAPTLYGIGDDGTVEASRSLPVDTHWLETVGSDALLGVDDELWAVAADGDRRFALPLEGSTESATPVTVSETEWCYQYSDGTLEAIDVSAGDVVWRRDEYSFRETPVADRDGIYGWGSGPEMDGCGLAAVTSDGDGWWEASPADGRGCLGTLLLVGDRLVVVVDGTVYGYRKAPGSRYTIV</sequence>
<evidence type="ECO:0000313" key="3">
    <source>
        <dbReference type="EMBL" id="SDK81323.1"/>
    </source>
</evidence>
<evidence type="ECO:0000313" key="4">
    <source>
        <dbReference type="Proteomes" id="UP000198882"/>
    </source>
</evidence>
<keyword evidence="4" id="KW-1185">Reference proteome</keyword>
<evidence type="ECO:0000259" key="2">
    <source>
        <dbReference type="Pfam" id="PF13360"/>
    </source>
</evidence>
<organism evidence="3 4">
    <name type="scientific">Natronorubrum texcoconense</name>
    <dbReference type="NCBI Taxonomy" id="1095776"/>
    <lineage>
        <taxon>Archaea</taxon>
        <taxon>Methanobacteriati</taxon>
        <taxon>Methanobacteriota</taxon>
        <taxon>Stenosarchaea group</taxon>
        <taxon>Halobacteria</taxon>
        <taxon>Halobacteriales</taxon>
        <taxon>Natrialbaceae</taxon>
        <taxon>Natronorubrum</taxon>
    </lineage>
</organism>
<name>A0A1G9EZ46_9EURY</name>
<dbReference type="Pfam" id="PF13360">
    <property type="entry name" value="PQQ_2"/>
    <property type="match status" value="1"/>
</dbReference>
<accession>A0A1G9EZ46</accession>
<dbReference type="EMBL" id="FNFE01000007">
    <property type="protein sequence ID" value="SDK81323.1"/>
    <property type="molecule type" value="Genomic_DNA"/>
</dbReference>
<reference evidence="4" key="1">
    <citation type="submission" date="2016-10" db="EMBL/GenBank/DDBJ databases">
        <authorList>
            <person name="Varghese N."/>
            <person name="Submissions S."/>
        </authorList>
    </citation>
    <scope>NUCLEOTIDE SEQUENCE [LARGE SCALE GENOMIC DNA]</scope>
    <source>
        <strain evidence="4">B4,CECT 8067,JCM 17497</strain>
    </source>
</reference>
<dbReference type="InterPro" id="IPR002372">
    <property type="entry name" value="PQQ_rpt_dom"/>
</dbReference>
<dbReference type="SUPFAM" id="SSF50998">
    <property type="entry name" value="Quinoprotein alcohol dehydrogenase-like"/>
    <property type="match status" value="1"/>
</dbReference>
<evidence type="ECO:0000256" key="1">
    <source>
        <dbReference type="SAM" id="MobiDB-lite"/>
    </source>
</evidence>
<dbReference type="PANTHER" id="PTHR34512">
    <property type="entry name" value="CELL SURFACE PROTEIN"/>
    <property type="match status" value="1"/>
</dbReference>
<dbReference type="RefSeq" id="WP_090311037.1">
    <property type="nucleotide sequence ID" value="NZ_FNFE01000007.1"/>
</dbReference>
<proteinExistence type="predicted"/>
<feature type="region of interest" description="Disordered" evidence="1">
    <location>
        <begin position="132"/>
        <end position="152"/>
    </location>
</feature>
<feature type="domain" description="Pyrrolo-quinoline quinone repeat" evidence="2">
    <location>
        <begin position="29"/>
        <end position="181"/>
    </location>
</feature>
<dbReference type="PROSITE" id="PS51257">
    <property type="entry name" value="PROKAR_LIPOPROTEIN"/>
    <property type="match status" value="1"/>
</dbReference>
<dbReference type="AlphaFoldDB" id="A0A1G9EZ46"/>
<dbReference type="OrthoDB" id="170335at2157"/>